<dbReference type="GO" id="GO:0046872">
    <property type="term" value="F:metal ion binding"/>
    <property type="evidence" value="ECO:0007669"/>
    <property type="project" value="UniProtKB-KW"/>
</dbReference>
<dbReference type="PROSITE" id="PS51918">
    <property type="entry name" value="RADICAL_SAM"/>
    <property type="match status" value="1"/>
</dbReference>
<dbReference type="EMBL" id="JAEMHM010000025">
    <property type="protein sequence ID" value="MBJ6727557.1"/>
    <property type="molecule type" value="Genomic_DNA"/>
</dbReference>
<dbReference type="CDD" id="cd01335">
    <property type="entry name" value="Radical_SAM"/>
    <property type="match status" value="1"/>
</dbReference>
<keyword evidence="3" id="KW-0479">Metal-binding</keyword>
<evidence type="ECO:0000256" key="4">
    <source>
        <dbReference type="ARBA" id="ARBA00023004"/>
    </source>
</evidence>
<evidence type="ECO:0000256" key="5">
    <source>
        <dbReference type="ARBA" id="ARBA00023014"/>
    </source>
</evidence>
<keyword evidence="6" id="KW-0472">Membrane</keyword>
<keyword evidence="9" id="KW-1185">Reference proteome</keyword>
<dbReference type="GO" id="GO:0051536">
    <property type="term" value="F:iron-sulfur cluster binding"/>
    <property type="evidence" value="ECO:0007669"/>
    <property type="project" value="UniProtKB-KW"/>
</dbReference>
<dbReference type="InterPro" id="IPR007197">
    <property type="entry name" value="rSAM"/>
</dbReference>
<keyword evidence="6" id="KW-1133">Transmembrane helix</keyword>
<dbReference type="SFLD" id="SFLDS00029">
    <property type="entry name" value="Radical_SAM"/>
    <property type="match status" value="1"/>
</dbReference>
<keyword evidence="6" id="KW-0812">Transmembrane</keyword>
<comment type="caution">
    <text evidence="8">The sequence shown here is derived from an EMBL/GenBank/DDBJ whole genome shotgun (WGS) entry which is preliminary data.</text>
</comment>
<gene>
    <name evidence="8" type="ORF">JFN93_22815</name>
</gene>
<proteinExistence type="predicted"/>
<evidence type="ECO:0000259" key="7">
    <source>
        <dbReference type="PROSITE" id="PS51918"/>
    </source>
</evidence>
<accession>A0A8J7M2R2</accession>
<dbReference type="SMART" id="SM00729">
    <property type="entry name" value="Elp3"/>
    <property type="match status" value="1"/>
</dbReference>
<protein>
    <submittedName>
        <fullName evidence="8">Radical SAM protein</fullName>
    </submittedName>
</protein>
<evidence type="ECO:0000313" key="8">
    <source>
        <dbReference type="EMBL" id="MBJ6727557.1"/>
    </source>
</evidence>
<dbReference type="GO" id="GO:0003824">
    <property type="term" value="F:catalytic activity"/>
    <property type="evidence" value="ECO:0007669"/>
    <property type="project" value="InterPro"/>
</dbReference>
<dbReference type="Proteomes" id="UP000636888">
    <property type="component" value="Unassembled WGS sequence"/>
</dbReference>
<reference evidence="8" key="1">
    <citation type="submission" date="2020-12" db="EMBL/GenBank/DDBJ databases">
        <title>Geomonas sp. Red875, isolated from river sediment.</title>
        <authorList>
            <person name="Xu Z."/>
            <person name="Zhang Z."/>
            <person name="Masuda Y."/>
            <person name="Itoh H."/>
            <person name="Senoo K."/>
        </authorList>
    </citation>
    <scope>NUCLEOTIDE SEQUENCE</scope>
    <source>
        <strain evidence="8">Red875</strain>
    </source>
</reference>
<evidence type="ECO:0000256" key="1">
    <source>
        <dbReference type="ARBA" id="ARBA00001966"/>
    </source>
</evidence>
<evidence type="ECO:0000313" key="9">
    <source>
        <dbReference type="Proteomes" id="UP000636888"/>
    </source>
</evidence>
<name>A0A8J7M2R2_9BACT</name>
<feature type="domain" description="Radical SAM core" evidence="7">
    <location>
        <begin position="181"/>
        <end position="409"/>
    </location>
</feature>
<dbReference type="Pfam" id="PF04055">
    <property type="entry name" value="Radical_SAM"/>
    <property type="match status" value="1"/>
</dbReference>
<keyword evidence="2" id="KW-0949">S-adenosyl-L-methionine</keyword>
<dbReference type="RefSeq" id="WP_199386693.1">
    <property type="nucleotide sequence ID" value="NZ_JAEMHM010000025.1"/>
</dbReference>
<keyword evidence="4" id="KW-0408">Iron</keyword>
<dbReference type="PANTHER" id="PTHR43409">
    <property type="entry name" value="ANAEROBIC MAGNESIUM-PROTOPORPHYRIN IX MONOMETHYL ESTER CYCLASE-RELATED"/>
    <property type="match status" value="1"/>
</dbReference>
<dbReference type="SFLD" id="SFLDG01082">
    <property type="entry name" value="B12-binding_domain_containing"/>
    <property type="match status" value="1"/>
</dbReference>
<keyword evidence="5" id="KW-0411">Iron-sulfur</keyword>
<comment type="cofactor">
    <cofactor evidence="1">
        <name>[4Fe-4S] cluster</name>
        <dbReference type="ChEBI" id="CHEBI:49883"/>
    </cofactor>
</comment>
<organism evidence="8 9">
    <name type="scientific">Geomesophilobacter sediminis</name>
    <dbReference type="NCBI Taxonomy" id="2798584"/>
    <lineage>
        <taxon>Bacteria</taxon>
        <taxon>Pseudomonadati</taxon>
        <taxon>Thermodesulfobacteriota</taxon>
        <taxon>Desulfuromonadia</taxon>
        <taxon>Geobacterales</taxon>
        <taxon>Geobacteraceae</taxon>
        <taxon>Geomesophilobacter</taxon>
    </lineage>
</organism>
<evidence type="ECO:0000256" key="2">
    <source>
        <dbReference type="ARBA" id="ARBA00022691"/>
    </source>
</evidence>
<dbReference type="InterPro" id="IPR006638">
    <property type="entry name" value="Elp3/MiaA/NifB-like_rSAM"/>
</dbReference>
<dbReference type="InterPro" id="IPR058240">
    <property type="entry name" value="rSAM_sf"/>
</dbReference>
<dbReference type="Gene3D" id="3.80.30.20">
    <property type="entry name" value="tm_1862 like domain"/>
    <property type="match status" value="1"/>
</dbReference>
<feature type="transmembrane region" description="Helical" evidence="6">
    <location>
        <begin position="99"/>
        <end position="122"/>
    </location>
</feature>
<sequence>MKIVIVENPRPLTIEHYNDVANAPLSASLNSGYALAVAREAGWETCHLDFTRSAEGDASLAAAILATGADLVLFHWVYSWGNDGRVAGIIDLLQRERHVIVGAFGLFPTLAGAALFGFAGGLDCLLIGEFEASLKELLLSMECKGRPTGIAGVALPGEPFRRREVHRDLSWLPIPDDVGINAGLSSINVAASRGCFGNCGFCFIPTYYGAPGRRVRAVESLEAELDARLARRKADHAYFIDPTFFGIGAAEKERVRRIGKLLAQRRVGFGFECRVDTVDRDLLEDLGSDGATDIFLGVESGCDAALRRMNKRVTKEDIVRAVKSVQQVGINLHVGFIMFEPDTTLDEVGENFRFLEELGLLSDPDRTVNLLYHSQIVLYGSRSWERFEREGRLLKDERLPFEASFTFRDPKVAKVCAGMKEIATEYFLKGEGKVAAEHIGTCGRDGSEAVNAQMKESFLRLLREA</sequence>
<dbReference type="AlphaFoldDB" id="A0A8J7M2R2"/>
<evidence type="ECO:0000256" key="6">
    <source>
        <dbReference type="SAM" id="Phobius"/>
    </source>
</evidence>
<dbReference type="InterPro" id="IPR051198">
    <property type="entry name" value="BchE-like"/>
</dbReference>
<evidence type="ECO:0000256" key="3">
    <source>
        <dbReference type="ARBA" id="ARBA00022723"/>
    </source>
</evidence>
<feature type="transmembrane region" description="Helical" evidence="6">
    <location>
        <begin position="58"/>
        <end position="78"/>
    </location>
</feature>
<dbReference type="InterPro" id="IPR023404">
    <property type="entry name" value="rSAM_horseshoe"/>
</dbReference>
<dbReference type="SUPFAM" id="SSF102114">
    <property type="entry name" value="Radical SAM enzymes"/>
    <property type="match status" value="1"/>
</dbReference>